<protein>
    <submittedName>
        <fullName evidence="2">DUF4440 domain-containing protein</fullName>
    </submittedName>
</protein>
<dbReference type="Gene3D" id="3.40.710.10">
    <property type="entry name" value="DD-peptidase/beta-lactamase superfamily"/>
    <property type="match status" value="1"/>
</dbReference>
<organism evidence="2 3">
    <name type="scientific">Empedobacter tilapiae</name>
    <dbReference type="NCBI Taxonomy" id="2491114"/>
    <lineage>
        <taxon>Bacteria</taxon>
        <taxon>Pseudomonadati</taxon>
        <taxon>Bacteroidota</taxon>
        <taxon>Flavobacteriia</taxon>
        <taxon>Flavobacteriales</taxon>
        <taxon>Weeksellaceae</taxon>
        <taxon>Empedobacter</taxon>
    </lineage>
</organism>
<dbReference type="SUPFAM" id="SSF56601">
    <property type="entry name" value="beta-lactamase/transpeptidase-like"/>
    <property type="match status" value="1"/>
</dbReference>
<feature type="domain" description="Beta-lactamase-related" evidence="1">
    <location>
        <begin position="175"/>
        <end position="468"/>
    </location>
</feature>
<evidence type="ECO:0000313" key="2">
    <source>
        <dbReference type="EMBL" id="TGN24614.1"/>
    </source>
</evidence>
<evidence type="ECO:0000259" key="1">
    <source>
        <dbReference type="Pfam" id="PF00144"/>
    </source>
</evidence>
<dbReference type="SUPFAM" id="SSF54427">
    <property type="entry name" value="NTF2-like"/>
    <property type="match status" value="1"/>
</dbReference>
<dbReference type="InterPro" id="IPR050789">
    <property type="entry name" value="Diverse_Enzym_Activities"/>
</dbReference>
<dbReference type="InterPro" id="IPR032710">
    <property type="entry name" value="NTF2-like_dom_sf"/>
</dbReference>
<dbReference type="InterPro" id="IPR001466">
    <property type="entry name" value="Beta-lactam-related"/>
</dbReference>
<sequence length="491" mass="56408">MRIRSFYLSFVFNFFAIISYAQNLDLRVLNKTILANDSLLFDVGFNQCDISQFENLLSKHLKFYHDKDGVSTKTKFISDLKNGICNHVDNRQVKRFLIKDKTEIFPLYKNGIIYGAIQNGEHTFSEKRESQQGVAKFSNVWILENKSWKLVNSFSFDHQTYKDNSISTGLFESDSLITKWLDSNHVKTLGLGIIEDGKLQQIKIIGQTSEGNSAPYNSIFNVASLTKPITVMVALRLASLGKWNLDEPIYHFYTDFDISLDVRNKQLTTTLILSHQTGFPNWRSDTDNKKLQFIFDPGTKYGYSGEGFEYLRKALEKKFKKSLNELAQELIFEPLKMHDTEFLWTKNTDESRFVMGYDRVGNAYETVKNKKINAADDLHTTIADYGNFLVNVLNGGNLSEDIFRKMTQQYSKIKENEYFGLGWIIYDLGNNEFAISHSGADKGSQCLVVLLPQSKKGVLIFTNSDEGYKVYNELLIHYLGEKGKRIIEIEN</sequence>
<reference evidence="2 3" key="1">
    <citation type="submission" date="2019-03" db="EMBL/GenBank/DDBJ databases">
        <title>Empedobacter tilapiae sp. nov., isolated from an intestine of Nile tilapia Oreochromis niloticus.</title>
        <authorList>
            <person name="Kim Y.-O."/>
            <person name="Yoon J.-H."/>
        </authorList>
    </citation>
    <scope>NUCLEOTIDE SEQUENCE [LARGE SCALE GENOMIC DNA]</scope>
    <source>
        <strain evidence="2 3">MRS2</strain>
    </source>
</reference>
<dbReference type="AlphaFoldDB" id="A0A4Z1B8H6"/>
<proteinExistence type="predicted"/>
<dbReference type="InterPro" id="IPR012338">
    <property type="entry name" value="Beta-lactam/transpept-like"/>
</dbReference>
<accession>A0A4Z1B8H6</accession>
<comment type="caution">
    <text evidence="2">The sequence shown here is derived from an EMBL/GenBank/DDBJ whole genome shotgun (WGS) entry which is preliminary data.</text>
</comment>
<dbReference type="Gene3D" id="3.10.450.50">
    <property type="match status" value="1"/>
</dbReference>
<gene>
    <name evidence="2" type="ORF">E4J94_13285</name>
</gene>
<dbReference type="PANTHER" id="PTHR43283">
    <property type="entry name" value="BETA-LACTAMASE-RELATED"/>
    <property type="match status" value="1"/>
</dbReference>
<dbReference type="OrthoDB" id="1357763at2"/>
<dbReference type="RefSeq" id="WP_135836282.1">
    <property type="nucleotide sequence ID" value="NZ_SRPE01000009.1"/>
</dbReference>
<keyword evidence="3" id="KW-1185">Reference proteome</keyword>
<dbReference type="Pfam" id="PF00144">
    <property type="entry name" value="Beta-lactamase"/>
    <property type="match status" value="1"/>
</dbReference>
<name>A0A4Z1B8H6_9FLAO</name>
<dbReference type="EMBL" id="SRPE01000009">
    <property type="protein sequence ID" value="TGN24614.1"/>
    <property type="molecule type" value="Genomic_DNA"/>
</dbReference>
<dbReference type="PANTHER" id="PTHR43283:SF18">
    <property type="match status" value="1"/>
</dbReference>
<dbReference type="Proteomes" id="UP000297998">
    <property type="component" value="Unassembled WGS sequence"/>
</dbReference>
<evidence type="ECO:0000313" key="3">
    <source>
        <dbReference type="Proteomes" id="UP000297998"/>
    </source>
</evidence>